<dbReference type="PANTHER" id="PTHR19961">
    <property type="entry name" value="FIMBRIN/PLASTIN"/>
    <property type="match status" value="1"/>
</dbReference>
<reference evidence="13" key="1">
    <citation type="submission" date="2020-10" db="EMBL/GenBank/DDBJ databases">
        <title>Feather gene expression reveals the developmental basis of iridescence in African starlings.</title>
        <authorList>
            <person name="Rubenstein D.R."/>
        </authorList>
    </citation>
    <scope>NUCLEOTIDE SEQUENCE</scope>
    <source>
        <strain evidence="13">SS15</strain>
        <tissue evidence="13">Liver</tissue>
    </source>
</reference>
<evidence type="ECO:0000256" key="9">
    <source>
        <dbReference type="ARBA" id="ARBA00041485"/>
    </source>
</evidence>
<protein>
    <recommendedName>
        <fullName evidence="8">Plastin-3</fullName>
    </recommendedName>
    <alternativeName>
        <fullName evidence="9">T-plastin</fullName>
    </alternativeName>
</protein>
<reference evidence="14" key="3">
    <citation type="submission" date="2022-01" db="EMBL/GenBank/DDBJ databases">
        <authorList>
            <person name="Rubenstein D.R."/>
        </authorList>
    </citation>
    <scope>NUCLEOTIDE SEQUENCE</scope>
    <source>
        <strain evidence="14">SS15</strain>
        <tissue evidence="14">Liver</tissue>
    </source>
</reference>
<dbReference type="GO" id="GO:0051017">
    <property type="term" value="P:actin filament bundle assembly"/>
    <property type="evidence" value="ECO:0007669"/>
    <property type="project" value="InterPro"/>
</dbReference>
<dbReference type="GO" id="GO:0005737">
    <property type="term" value="C:cytoplasm"/>
    <property type="evidence" value="ECO:0007669"/>
    <property type="project" value="UniProtKB-SubCell"/>
</dbReference>
<evidence type="ECO:0000256" key="6">
    <source>
        <dbReference type="ARBA" id="ARBA00022837"/>
    </source>
</evidence>
<dbReference type="SMART" id="SM00054">
    <property type="entry name" value="EFh"/>
    <property type="match status" value="2"/>
</dbReference>
<keyword evidence="15" id="KW-1185">Reference proteome</keyword>
<dbReference type="GO" id="GO:0005884">
    <property type="term" value="C:actin filament"/>
    <property type="evidence" value="ECO:0007669"/>
    <property type="project" value="TreeGrafter"/>
</dbReference>
<dbReference type="SUPFAM" id="SSF47473">
    <property type="entry name" value="EF-hand"/>
    <property type="match status" value="1"/>
</dbReference>
<feature type="domain" description="Calponin-homology (CH)" evidence="11">
    <location>
        <begin position="121"/>
        <end position="237"/>
    </location>
</feature>
<dbReference type="CDD" id="cd21334">
    <property type="entry name" value="CH_PLS3_rpt4"/>
    <property type="match status" value="1"/>
</dbReference>
<dbReference type="PROSITE" id="PS00018">
    <property type="entry name" value="EF_HAND_1"/>
    <property type="match status" value="2"/>
</dbReference>
<keyword evidence="7" id="KW-0009">Actin-binding</keyword>
<name>A0A835NXU9_9PASS</name>
<dbReference type="CDD" id="cd21292">
    <property type="entry name" value="CH_PLS_rpt1"/>
    <property type="match status" value="1"/>
</dbReference>
<gene>
    <name evidence="14" type="ORF">IHE44_0003225</name>
    <name evidence="13" type="ORF">IHE44_005820</name>
</gene>
<evidence type="ECO:0000256" key="4">
    <source>
        <dbReference type="ARBA" id="ARBA00022723"/>
    </source>
</evidence>
<dbReference type="Gene3D" id="1.10.238.10">
    <property type="entry name" value="EF-hand"/>
    <property type="match status" value="1"/>
</dbReference>
<dbReference type="InterPro" id="IPR036872">
    <property type="entry name" value="CH_dom_sf"/>
</dbReference>
<evidence type="ECO:0000313" key="13">
    <source>
        <dbReference type="EMBL" id="KAG0124915.1"/>
    </source>
</evidence>
<dbReference type="PROSITE" id="PS00020">
    <property type="entry name" value="ACTININ_2"/>
    <property type="match status" value="2"/>
</dbReference>
<keyword evidence="2" id="KW-0963">Cytoplasm</keyword>
<dbReference type="Proteomes" id="UP000618051">
    <property type="component" value="Unassembled WGS sequence"/>
</dbReference>
<dbReference type="FunFam" id="1.10.238.10:FF:000059">
    <property type="entry name" value="Plastin 1"/>
    <property type="match status" value="1"/>
</dbReference>
<dbReference type="OrthoDB" id="431378at2759"/>
<reference evidence="14 15" key="2">
    <citation type="journal article" date="2021" name="J. Hered.">
        <title>Feather Gene Expression Elucidates the Developmental Basis of Plumage Iridescence in African Starlings.</title>
        <authorList>
            <person name="Rubenstein D.R."/>
            <person name="Corvelo A."/>
            <person name="MacManes M.D."/>
            <person name="Maia R."/>
            <person name="Narzisi G."/>
            <person name="Rousaki A."/>
            <person name="Vandenabeele P."/>
            <person name="Shawkey M.D."/>
            <person name="Solomon J."/>
        </authorList>
    </citation>
    <scope>NUCLEOTIDE SEQUENCE [LARGE SCALE GENOMIC DNA]</scope>
    <source>
        <strain evidence="14">SS15</strain>
    </source>
</reference>
<feature type="domain" description="EF-hand" evidence="12">
    <location>
        <begin position="10"/>
        <end position="45"/>
    </location>
</feature>
<keyword evidence="3" id="KW-0597">Phosphoprotein</keyword>
<dbReference type="SMART" id="SM00033">
    <property type="entry name" value="CH"/>
    <property type="match status" value="4"/>
</dbReference>
<comment type="caution">
    <text evidence="13">The sequence shown here is derived from an EMBL/GenBank/DDBJ whole genome shotgun (WGS) entry which is preliminary data.</text>
</comment>
<evidence type="ECO:0000256" key="8">
    <source>
        <dbReference type="ARBA" id="ARBA00039437"/>
    </source>
</evidence>
<evidence type="ECO:0000259" key="12">
    <source>
        <dbReference type="PROSITE" id="PS50222"/>
    </source>
</evidence>
<evidence type="ECO:0000313" key="15">
    <source>
        <dbReference type="Proteomes" id="UP000618051"/>
    </source>
</evidence>
<sequence>MANTMQISKDELEELKEAFAKVDLNSNGFICDYELHELFKEASLPLPGYKVREIIQKLMIDGDKNKDGKISFEEFVYIFQEVKSSDIAKTFRRAINRKEGICAIGGTSELSSEGTQHSYSEEEKYAFVNWINKALENDPDCRHVIPMNPNTDDLFKAVGDGIVLCKMINLSVPDTIDERAINKKKLTPFIIQENLNLALNSASAIGCHVVNIGAEDLREGKPHLVLGLLWQIIKIGLFADIELSRNEALAALLRDGENLEDLMKLSPEELLLRWANYHLENAGWHKISNFSSDIKDSRAYFHLLNQIAPKGQKEGEPQIDINMSGFNEKDDLRRAEYMLQQADRLGCRQFVTPADVVSGNPKLNLAFVANLFNKYPALTKPENQDIDWTLLEGETREERTFRNWMNSLGVNPHVNHLYGVVVEIATTCKEYDLQDALVILQLYEKIKVPVDWNKVNKPPYPKLGANMKKLENCNYAVDLGKHPAKFSLVGIGGQDLNDGNPTLTLALVWQLMRRYTLNVLEDLGDGQKANDDIIVSWVNQTLKEAGKSTSIQNFKDKTISTSLAVVDLIDAIQPGCINYDLVKTGHLSEDDKQNNAKYAVSMARRIGARVYALPEDLVEVKPKMVMTVFACLMGRGMKRGYKVVGMSCNGNKSNFYLQSTLISVIQSKHILGHTTYYNTTILGPLAVTYDHVADGTVTPESGNKWKEALSPKKEDAVSIGFNILLLWQAVCYILRSYCYSKLFKVIPSMAACLQLQLVLWAAVPHTIFLHLQWPDVNLTLGPSEHVEGLVLLGAQQEKVP</sequence>
<dbReference type="Pfam" id="PF13499">
    <property type="entry name" value="EF-hand_7"/>
    <property type="match status" value="1"/>
</dbReference>
<dbReference type="FunFam" id="1.10.418.10:FF:000012">
    <property type="entry name" value="Plastin-3 isoform 1"/>
    <property type="match status" value="1"/>
</dbReference>
<dbReference type="CDD" id="cd00051">
    <property type="entry name" value="EFh"/>
    <property type="match status" value="1"/>
</dbReference>
<dbReference type="SUPFAM" id="SSF47576">
    <property type="entry name" value="Calponin-homology domain, CH-domain"/>
    <property type="match status" value="1"/>
</dbReference>
<evidence type="ECO:0000256" key="5">
    <source>
        <dbReference type="ARBA" id="ARBA00022737"/>
    </source>
</evidence>
<dbReference type="EMBL" id="JADDUC010000023">
    <property type="protein sequence ID" value="KAG0124915.1"/>
    <property type="molecule type" value="Genomic_DNA"/>
</dbReference>
<evidence type="ECO:0000256" key="2">
    <source>
        <dbReference type="ARBA" id="ARBA00022490"/>
    </source>
</evidence>
<dbReference type="FunFam" id="1.10.418.10:FF:000010">
    <property type="entry name" value="Plastin-3 isoform 1"/>
    <property type="match status" value="1"/>
</dbReference>
<keyword evidence="5" id="KW-0677">Repeat</keyword>
<organism evidence="13">
    <name type="scientific">Lamprotornis superbus</name>
    <dbReference type="NCBI Taxonomy" id="245042"/>
    <lineage>
        <taxon>Eukaryota</taxon>
        <taxon>Metazoa</taxon>
        <taxon>Chordata</taxon>
        <taxon>Craniata</taxon>
        <taxon>Vertebrata</taxon>
        <taxon>Euteleostomi</taxon>
        <taxon>Archelosauria</taxon>
        <taxon>Archosauria</taxon>
        <taxon>Dinosauria</taxon>
        <taxon>Saurischia</taxon>
        <taxon>Theropoda</taxon>
        <taxon>Coelurosauria</taxon>
        <taxon>Aves</taxon>
        <taxon>Neognathae</taxon>
        <taxon>Neoaves</taxon>
        <taxon>Telluraves</taxon>
        <taxon>Australaves</taxon>
        <taxon>Passeriformes</taxon>
        <taxon>Sturnidae</taxon>
        <taxon>Lamprotornis</taxon>
    </lineage>
</organism>
<dbReference type="PROSITE" id="PS50222">
    <property type="entry name" value="EF_HAND_2"/>
    <property type="match status" value="2"/>
</dbReference>
<dbReference type="GO" id="GO:0051639">
    <property type="term" value="P:actin filament network formation"/>
    <property type="evidence" value="ECO:0007669"/>
    <property type="project" value="TreeGrafter"/>
</dbReference>
<evidence type="ECO:0000256" key="10">
    <source>
        <dbReference type="ARBA" id="ARBA00044724"/>
    </source>
</evidence>
<dbReference type="InterPro" id="IPR002048">
    <property type="entry name" value="EF_hand_dom"/>
</dbReference>
<dbReference type="FunFam" id="1.10.418.10:FF:000025">
    <property type="entry name" value="Plastin-3 isoform 1"/>
    <property type="match status" value="1"/>
</dbReference>
<feature type="domain" description="Calponin-homology (CH)" evidence="11">
    <location>
        <begin position="265"/>
        <end position="376"/>
    </location>
</feature>
<keyword evidence="4" id="KW-0479">Metal-binding</keyword>
<dbReference type="InterPro" id="IPR018247">
    <property type="entry name" value="EF_Hand_1_Ca_BS"/>
</dbReference>
<dbReference type="FunFam" id="1.10.418.10:FF:000014">
    <property type="entry name" value="Plastin-3 isoform 1"/>
    <property type="match status" value="1"/>
</dbReference>
<feature type="domain" description="Calponin-homology (CH)" evidence="11">
    <location>
        <begin position="395"/>
        <end position="516"/>
    </location>
</feature>
<dbReference type="EMBL" id="JADDUC020000014">
    <property type="protein sequence ID" value="KAI1234842.1"/>
    <property type="molecule type" value="Genomic_DNA"/>
</dbReference>
<dbReference type="Pfam" id="PF00307">
    <property type="entry name" value="CH"/>
    <property type="match status" value="4"/>
</dbReference>
<dbReference type="CDD" id="cd21328">
    <property type="entry name" value="CH_PLS3_rpt2"/>
    <property type="match status" value="1"/>
</dbReference>
<dbReference type="Gene3D" id="1.10.418.10">
    <property type="entry name" value="Calponin-like domain"/>
    <property type="match status" value="4"/>
</dbReference>
<proteinExistence type="predicted"/>
<feature type="domain" description="Calponin-homology (CH)" evidence="11">
    <location>
        <begin position="528"/>
        <end position="637"/>
    </location>
</feature>
<dbReference type="InterPro" id="IPR001589">
    <property type="entry name" value="Actinin_actin-bd_CS"/>
</dbReference>
<dbReference type="GO" id="GO:0005509">
    <property type="term" value="F:calcium ion binding"/>
    <property type="evidence" value="ECO:0007669"/>
    <property type="project" value="InterPro"/>
</dbReference>
<comment type="subcellular location">
    <subcellularLocation>
        <location evidence="1">Cytoplasm</location>
    </subcellularLocation>
</comment>
<dbReference type="PANTHER" id="PTHR19961:SF32">
    <property type="entry name" value="PLASTIN-3"/>
    <property type="match status" value="1"/>
</dbReference>
<dbReference type="PROSITE" id="PS00019">
    <property type="entry name" value="ACTININ_1"/>
    <property type="match status" value="1"/>
</dbReference>
<feature type="domain" description="EF-hand" evidence="12">
    <location>
        <begin position="50"/>
        <end position="85"/>
    </location>
</feature>
<dbReference type="InterPro" id="IPR011992">
    <property type="entry name" value="EF-hand-dom_pair"/>
</dbReference>
<keyword evidence="6" id="KW-0106">Calcium</keyword>
<dbReference type="GO" id="GO:0032432">
    <property type="term" value="C:actin filament bundle"/>
    <property type="evidence" value="ECO:0007669"/>
    <property type="project" value="TreeGrafter"/>
</dbReference>
<evidence type="ECO:0000259" key="11">
    <source>
        <dbReference type="PROSITE" id="PS50021"/>
    </source>
</evidence>
<dbReference type="PROSITE" id="PS50021">
    <property type="entry name" value="CH"/>
    <property type="match status" value="4"/>
</dbReference>
<evidence type="ECO:0000256" key="1">
    <source>
        <dbReference type="ARBA" id="ARBA00004496"/>
    </source>
</evidence>
<evidence type="ECO:0000313" key="14">
    <source>
        <dbReference type="EMBL" id="KAI1234842.1"/>
    </source>
</evidence>
<comment type="function">
    <text evidence="10">Actin-bundling protein.</text>
</comment>
<dbReference type="InterPro" id="IPR039959">
    <property type="entry name" value="Fimbrin/Plastin"/>
</dbReference>
<evidence type="ECO:0000256" key="7">
    <source>
        <dbReference type="ARBA" id="ARBA00023203"/>
    </source>
</evidence>
<accession>A0A835NXU9</accession>
<dbReference type="GO" id="GO:0051015">
    <property type="term" value="F:actin filament binding"/>
    <property type="evidence" value="ECO:0007669"/>
    <property type="project" value="InterPro"/>
</dbReference>
<dbReference type="InterPro" id="IPR001715">
    <property type="entry name" value="CH_dom"/>
</dbReference>
<evidence type="ECO:0000256" key="3">
    <source>
        <dbReference type="ARBA" id="ARBA00022553"/>
    </source>
</evidence>
<dbReference type="CDD" id="cd21331">
    <property type="entry name" value="CH_PLS3_rpt3"/>
    <property type="match status" value="1"/>
</dbReference>
<dbReference type="AlphaFoldDB" id="A0A835NXU9"/>